<feature type="transmembrane region" description="Helical" evidence="3">
    <location>
        <begin position="493"/>
        <end position="517"/>
    </location>
</feature>
<dbReference type="RefSeq" id="YP_004934219.1">
    <property type="nucleotide sequence ID" value="NC_016161.1"/>
</dbReference>
<dbReference type="GO" id="GO:0098003">
    <property type="term" value="P:viral tail assembly"/>
    <property type="evidence" value="ECO:0007669"/>
    <property type="project" value="UniProtKB-KW"/>
</dbReference>
<dbReference type="Pfam" id="PF10145">
    <property type="entry name" value="PhageMin_Tail"/>
    <property type="match status" value="1"/>
</dbReference>
<feature type="transmembrane region" description="Helical" evidence="3">
    <location>
        <begin position="621"/>
        <end position="640"/>
    </location>
</feature>
<keyword evidence="2" id="KW-1188">Viral release from host cell</keyword>
<evidence type="ECO:0000256" key="1">
    <source>
        <dbReference type="ARBA" id="ARBA00022465"/>
    </source>
</evidence>
<keyword evidence="3" id="KW-1133">Transmembrane helix</keyword>
<dbReference type="InterPro" id="IPR016024">
    <property type="entry name" value="ARM-type_fold"/>
</dbReference>
<proteinExistence type="predicted"/>
<dbReference type="Proteomes" id="UP000005879">
    <property type="component" value="Segment"/>
</dbReference>
<feature type="transmembrane region" description="Helical" evidence="3">
    <location>
        <begin position="647"/>
        <end position="663"/>
    </location>
</feature>
<feature type="transmembrane region" description="Helical" evidence="3">
    <location>
        <begin position="713"/>
        <end position="732"/>
    </location>
</feature>
<accession>G8FV37</accession>
<dbReference type="SUPFAM" id="SSF48371">
    <property type="entry name" value="ARM repeat"/>
    <property type="match status" value="1"/>
</dbReference>
<evidence type="ECO:0000256" key="2">
    <source>
        <dbReference type="ARBA" id="ARBA00022612"/>
    </source>
</evidence>
<keyword evidence="3" id="KW-0472">Membrane</keyword>
<keyword evidence="3" id="KW-0812">Transmembrane</keyword>
<organism evidence="5 6">
    <name type="scientific">Pediococcus phage cIP1</name>
    <dbReference type="NCBI Taxonomy" id="2681621"/>
    <lineage>
        <taxon>Viruses</taxon>
        <taxon>Duplodnaviria</taxon>
        <taxon>Heunggongvirae</taxon>
        <taxon>Uroviricota</taxon>
        <taxon>Caudoviricetes</taxon>
        <taxon>Coetzeevirus</taxon>
        <taxon>Coetzeevirus cIP1</taxon>
    </lineage>
</organism>
<keyword evidence="1" id="KW-1245">Viral tail assembly</keyword>
<protein>
    <submittedName>
        <fullName evidence="5">Tape measure protein</fullName>
    </submittedName>
</protein>
<evidence type="ECO:0000313" key="6">
    <source>
        <dbReference type="Proteomes" id="UP000005879"/>
    </source>
</evidence>
<feature type="transmembrane region" description="Helical" evidence="3">
    <location>
        <begin position="691"/>
        <end position="707"/>
    </location>
</feature>
<dbReference type="KEGG" id="vg:11294602"/>
<evidence type="ECO:0000259" key="4">
    <source>
        <dbReference type="Pfam" id="PF10145"/>
    </source>
</evidence>
<evidence type="ECO:0000256" key="3">
    <source>
        <dbReference type="SAM" id="Phobius"/>
    </source>
</evidence>
<reference evidence="5 6" key="1">
    <citation type="journal article" date="2012" name="Gene">
        <title>Genome sequence of the phage clP1, which infects the beer spoilage bacterium Pediococcus damnosus.</title>
        <authorList>
            <person name="Kelly D."/>
            <person name="O'Sullivan O."/>
            <person name="Mills S."/>
            <person name="McAuliffe O."/>
            <person name="Ross R.P."/>
            <person name="Neve H."/>
            <person name="Coffey A."/>
        </authorList>
    </citation>
    <scope>NUCLEOTIDE SEQUENCE [LARGE SCALE GENOMIC DNA]</scope>
</reference>
<dbReference type="PANTHER" id="PTHR37813">
    <property type="entry name" value="FELS-2 PROPHAGE PROTEIN"/>
    <property type="match status" value="1"/>
</dbReference>
<feature type="transmembrane region" description="Helical" evidence="3">
    <location>
        <begin position="529"/>
        <end position="547"/>
    </location>
</feature>
<dbReference type="PANTHER" id="PTHR37813:SF1">
    <property type="entry name" value="FELS-2 PROPHAGE PROTEIN"/>
    <property type="match status" value="1"/>
</dbReference>
<evidence type="ECO:0000313" key="5">
    <source>
        <dbReference type="EMBL" id="AER59813.1"/>
    </source>
</evidence>
<dbReference type="GeneID" id="11294602"/>
<feature type="transmembrane region" description="Helical" evidence="3">
    <location>
        <begin position="553"/>
        <end position="575"/>
    </location>
</feature>
<dbReference type="InterPro" id="IPR010090">
    <property type="entry name" value="Phage_tape_meas"/>
</dbReference>
<keyword evidence="6" id="KW-1185">Reference proteome</keyword>
<dbReference type="EMBL" id="JN051154">
    <property type="protein sequence ID" value="AER59813.1"/>
    <property type="molecule type" value="Genomic_DNA"/>
</dbReference>
<feature type="transmembrane region" description="Helical" evidence="3">
    <location>
        <begin position="596"/>
        <end position="615"/>
    </location>
</feature>
<sequence>MAQVTATFTANISGYTAAMKNMKQSTQGMRGGVSNAAGAVSRGMSTISKVTGIAGAATTAMGVGALKSYGSFQNSLNKAGVIAGGTSKDIKGLSDMANKMGADLPLSAQDAADAMIAMAQDGASINTIKDEFPAIARAATATGADLQQTAGTVQQAMNIWGDSLKSPERAAAILTETANLSNASVEDMSGAISNIGGVAKLAGYGMTEMTEGIGLLTNRGFTAQRASQNLSHAILAMQAPSDVAAGAMKKLGITYNDSSGKLKPFKQILLEVAKATDGMGDSAKAAALKQLFGASGMNAIAPLLDSVKDKTNNTATSWDAYADAMSKASKDGATSHKFLVGQAGEMQKNIGAKIDQVSGNWESLRNKSMESEKGVTGAMLDMINKTLQWSGESSNGIAKVIRSFIGLSPVIGPALTATSGFITATQKIGGVAMSAVKGIGSLGSSVTGAAGKLLGMGKNSQTATQAVQPLGKTTLAASKAAAASATNFLKMGAAVALIGAGVYAAAQGISVLVDAAIRLSDAGSNAQATMAALAIGVVALGGAFALLGPALTANALGIGVFGAAVLAIGAGVAAFGLGINKISQAIVMLSGHMNDIVPVMANLGLGFAAMLTSFLNGLVVAIPQLAASFISIFTGFATAIASHAPQLVSSFLKIFISFTTAVIANAPRIAAQVTAMMLALMAAISTNAPKLIMGFTSMMLSLMAAIATNAPRLIGGFTSMLVSLMGALAANAPKLVGSFTKMLVSFINALAQNAPKIIGALANMLVKMLNKIAEKAPSIIAAFSKMIVNSLNAITKQMPKFIKAGADFIVSILDGIARNIGKIIDAAVNVVVKFIDGIARNLSKIINAGINLIGKFIDGLVKAIPKIVDIAVRAVMKFVYGVGYAIGKVMGSGRELMDQFVSGIKDGLSSARSSGKSAGDAVKDGVSWTDLFFNGSSIMSSFLNGLMSGWRGVQSFVSGIAGWIQRHKGPISYDKKLLIPAGNAIMDGLNRGLMDNFRTVKDNVSGMADELQMSIASVAKDMEIGNQTLNGASFDGSNLDQSIDNSQIMQSQIYVHNELVGDKIKTIVNEGNAQQAIDNKYFIQ</sequence>
<name>G8FV37_9CAUD</name>
<gene>
    <name evidence="5" type="ORF">clP1_054</name>
</gene>
<dbReference type="NCBIfam" id="TIGR01760">
    <property type="entry name" value="tape_meas_TP901"/>
    <property type="match status" value="1"/>
</dbReference>
<feature type="domain" description="Phage tail tape measure protein" evidence="4">
    <location>
        <begin position="95"/>
        <end position="293"/>
    </location>
</feature>